<evidence type="ECO:0000256" key="4">
    <source>
        <dbReference type="ARBA" id="ARBA00005547"/>
    </source>
</evidence>
<evidence type="ECO:0000256" key="1">
    <source>
        <dbReference type="ARBA" id="ARBA00004123"/>
    </source>
</evidence>
<keyword evidence="11 17" id="KW-0812">Transmembrane</keyword>
<dbReference type="InterPro" id="IPR029063">
    <property type="entry name" value="SAM-dependent_MTases_sf"/>
</dbReference>
<evidence type="ECO:0000259" key="18">
    <source>
        <dbReference type="Pfam" id="PF08241"/>
    </source>
</evidence>
<keyword evidence="8 20" id="KW-0489">Methyltransferase</keyword>
<comment type="similarity">
    <text evidence="5">Belongs to the EMC4 family.</text>
</comment>
<dbReference type="InterPro" id="IPR009445">
    <property type="entry name" value="TMEM85/Emc4"/>
</dbReference>
<dbReference type="InterPro" id="IPR039769">
    <property type="entry name" value="Bud23-like"/>
</dbReference>
<evidence type="ECO:0000256" key="3">
    <source>
        <dbReference type="ARBA" id="ARBA00004496"/>
    </source>
</evidence>
<comment type="subcellular location">
    <subcellularLocation>
        <location evidence="3">Cytoplasm</location>
    </subcellularLocation>
    <subcellularLocation>
        <location evidence="2">Endoplasmic reticulum membrane</location>
        <topology evidence="2">Multi-pass membrane protein</topology>
    </subcellularLocation>
    <subcellularLocation>
        <location evidence="1">Nucleus</location>
    </subcellularLocation>
</comment>
<dbReference type="GO" id="GO:0016435">
    <property type="term" value="F:rRNA (guanine) methyltransferase activity"/>
    <property type="evidence" value="ECO:0007669"/>
    <property type="project" value="InterPro"/>
</dbReference>
<feature type="region of interest" description="Disordered" evidence="16">
    <location>
        <begin position="263"/>
        <end position="282"/>
    </location>
</feature>
<dbReference type="PANTHER" id="PTHR12734:SF0">
    <property type="entry name" value="18S RRNA (GUANINE-N(7))-METHYLTRANSFERASE-RELATED"/>
    <property type="match status" value="1"/>
</dbReference>
<evidence type="ECO:0000256" key="11">
    <source>
        <dbReference type="ARBA" id="ARBA00022692"/>
    </source>
</evidence>
<keyword evidence="15" id="KW-0539">Nucleus</keyword>
<dbReference type="InterPro" id="IPR022238">
    <property type="entry name" value="Bud23_C"/>
</dbReference>
<dbReference type="PANTHER" id="PTHR12734">
    <property type="entry name" value="METHYLTRANSFERASE-RELATED"/>
    <property type="match status" value="1"/>
</dbReference>
<feature type="domain" description="18S rRNA (guanine(1575)-N(7))-methyltransferase Bud23 C-terminal" evidence="19">
    <location>
        <begin position="200"/>
        <end position="276"/>
    </location>
</feature>
<keyword evidence="14 17" id="KW-0472">Membrane</keyword>
<dbReference type="GO" id="GO:0070476">
    <property type="term" value="P:rRNA (guanine-N7)-methylation"/>
    <property type="evidence" value="ECO:0007669"/>
    <property type="project" value="InterPro"/>
</dbReference>
<evidence type="ECO:0000256" key="15">
    <source>
        <dbReference type="ARBA" id="ARBA00023242"/>
    </source>
</evidence>
<comment type="caution">
    <text evidence="20">The sequence shown here is derived from an EMBL/GenBank/DDBJ whole genome shotgun (WGS) entry which is preliminary data.</text>
</comment>
<evidence type="ECO:0000256" key="6">
    <source>
        <dbReference type="ARBA" id="ARBA00020820"/>
    </source>
</evidence>
<evidence type="ECO:0000256" key="12">
    <source>
        <dbReference type="ARBA" id="ARBA00022824"/>
    </source>
</evidence>
<evidence type="ECO:0000256" key="7">
    <source>
        <dbReference type="ARBA" id="ARBA00022490"/>
    </source>
</evidence>
<dbReference type="Proteomes" id="UP001150925">
    <property type="component" value="Unassembled WGS sequence"/>
</dbReference>
<name>A0A9W8AJI4_9FUNG</name>
<dbReference type="SUPFAM" id="SSF53335">
    <property type="entry name" value="S-adenosyl-L-methionine-dependent methyltransferases"/>
    <property type="match status" value="1"/>
</dbReference>
<dbReference type="CDD" id="cd02440">
    <property type="entry name" value="AdoMet_MTases"/>
    <property type="match status" value="1"/>
</dbReference>
<dbReference type="Gene3D" id="3.40.50.150">
    <property type="entry name" value="Vaccinia Virus protein VP39"/>
    <property type="match status" value="1"/>
</dbReference>
<dbReference type="Pfam" id="PF06417">
    <property type="entry name" value="EMC4"/>
    <property type="match status" value="1"/>
</dbReference>
<gene>
    <name evidence="20" type="primary">BUD23</name>
    <name evidence="20" type="ORF">IWQ62_005547</name>
</gene>
<evidence type="ECO:0000313" key="21">
    <source>
        <dbReference type="Proteomes" id="UP001150925"/>
    </source>
</evidence>
<dbReference type="OrthoDB" id="2877at2759"/>
<reference evidence="20" key="1">
    <citation type="submission" date="2022-07" db="EMBL/GenBank/DDBJ databases">
        <title>Phylogenomic reconstructions and comparative analyses of Kickxellomycotina fungi.</title>
        <authorList>
            <person name="Reynolds N.K."/>
            <person name="Stajich J.E."/>
            <person name="Barry K."/>
            <person name="Grigoriev I.V."/>
            <person name="Crous P."/>
            <person name="Smith M.E."/>
        </authorList>
    </citation>
    <scope>NUCLEOTIDE SEQUENCE</scope>
    <source>
        <strain evidence="20">RSA 1196</strain>
    </source>
</reference>
<protein>
    <recommendedName>
        <fullName evidence="6">ER membrane protein complex subunit 4</fullName>
    </recommendedName>
</protein>
<keyword evidence="7" id="KW-0963">Cytoplasm</keyword>
<keyword evidence="21" id="KW-1185">Reference proteome</keyword>
<comment type="similarity">
    <text evidence="4">Belongs to the class I-like SAM-binding methyltransferase superfamily. BUD23/WBSCR22 family.</text>
</comment>
<feature type="transmembrane region" description="Helical" evidence="17">
    <location>
        <begin position="389"/>
        <end position="408"/>
    </location>
</feature>
<feature type="transmembrane region" description="Helical" evidence="17">
    <location>
        <begin position="333"/>
        <end position="356"/>
    </location>
</feature>
<dbReference type="GO" id="GO:0005730">
    <property type="term" value="C:nucleolus"/>
    <property type="evidence" value="ECO:0007669"/>
    <property type="project" value="TreeGrafter"/>
</dbReference>
<dbReference type="Pfam" id="PF08241">
    <property type="entry name" value="Methyltransf_11"/>
    <property type="match status" value="1"/>
</dbReference>
<organism evidence="20 21">
    <name type="scientific">Dispira parvispora</name>
    <dbReference type="NCBI Taxonomy" id="1520584"/>
    <lineage>
        <taxon>Eukaryota</taxon>
        <taxon>Fungi</taxon>
        <taxon>Fungi incertae sedis</taxon>
        <taxon>Zoopagomycota</taxon>
        <taxon>Kickxellomycotina</taxon>
        <taxon>Dimargaritomycetes</taxon>
        <taxon>Dimargaritales</taxon>
        <taxon>Dimargaritaceae</taxon>
        <taxon>Dispira</taxon>
    </lineage>
</organism>
<dbReference type="InterPro" id="IPR013216">
    <property type="entry name" value="Methyltransf_11"/>
</dbReference>
<evidence type="ECO:0000259" key="19">
    <source>
        <dbReference type="Pfam" id="PF12589"/>
    </source>
</evidence>
<sequence length="438" mass="48625">MSRPEHIAPPEVFYNDTEANKYTSNSRIASIQAEMSLRALELLNLPADQSCFLLDIGCGSGLSGEVIEEEGHTWVGLDIAPSMLEIAQEREVEGDLFLHDIGQGVGFRPGVFDGAISISVLQWLCNADSSVQRPKARLNRFFSSLYSSLAKGARAVFQFYPENDDQLDLILTTATRCGFMGGLVIDYPNSKKARKYFLCLFAGQAAPGPAPQLPRGLDYEGVDGRESSVAYSHNRLKNHQRRPRGASRVPVKDRNWVLRKKEAARARGENVPKDSKHLEPSGYSTTYATKVSGSNQNALSNNDQAKLNADKVLRLKKAWDQSFAPAKSLPMTLFMMWMSGNSVQIFNLVITVMMFFQPVKALLGVQEAFKRFEAPESTESVTHTDINLVFPKVVFILMNLLQVALGLWKCSNMGLLPTTASDWLAFEVPPTPLEYSMM</sequence>
<evidence type="ECO:0000313" key="20">
    <source>
        <dbReference type="EMBL" id="KAJ1955379.1"/>
    </source>
</evidence>
<dbReference type="Pfam" id="PF12589">
    <property type="entry name" value="WBS_methylT"/>
    <property type="match status" value="1"/>
</dbReference>
<evidence type="ECO:0000256" key="10">
    <source>
        <dbReference type="ARBA" id="ARBA00022691"/>
    </source>
</evidence>
<feature type="compositionally biased region" description="Basic and acidic residues" evidence="16">
    <location>
        <begin position="263"/>
        <end position="279"/>
    </location>
</feature>
<evidence type="ECO:0000256" key="17">
    <source>
        <dbReference type="SAM" id="Phobius"/>
    </source>
</evidence>
<evidence type="ECO:0000256" key="14">
    <source>
        <dbReference type="ARBA" id="ARBA00023136"/>
    </source>
</evidence>
<evidence type="ECO:0000256" key="16">
    <source>
        <dbReference type="SAM" id="MobiDB-lite"/>
    </source>
</evidence>
<evidence type="ECO:0000256" key="5">
    <source>
        <dbReference type="ARBA" id="ARBA00007715"/>
    </source>
</evidence>
<keyword evidence="12" id="KW-0256">Endoplasmic reticulum</keyword>
<keyword evidence="9 20" id="KW-0808">Transferase</keyword>
<dbReference type="GO" id="GO:0005789">
    <property type="term" value="C:endoplasmic reticulum membrane"/>
    <property type="evidence" value="ECO:0007669"/>
    <property type="project" value="UniProtKB-SubCell"/>
</dbReference>
<evidence type="ECO:0000256" key="2">
    <source>
        <dbReference type="ARBA" id="ARBA00004477"/>
    </source>
</evidence>
<evidence type="ECO:0000256" key="9">
    <source>
        <dbReference type="ARBA" id="ARBA00022679"/>
    </source>
</evidence>
<keyword evidence="10" id="KW-0949">S-adenosyl-L-methionine</keyword>
<dbReference type="FunFam" id="3.40.50.150:FF:000017">
    <property type="entry name" value="probable 18S rRNA (Guanine-N(7))-methyltransferase"/>
    <property type="match status" value="1"/>
</dbReference>
<evidence type="ECO:0000256" key="8">
    <source>
        <dbReference type="ARBA" id="ARBA00022603"/>
    </source>
</evidence>
<dbReference type="EMBL" id="JANBPY010002350">
    <property type="protein sequence ID" value="KAJ1955379.1"/>
    <property type="molecule type" value="Genomic_DNA"/>
</dbReference>
<proteinExistence type="inferred from homology"/>
<feature type="domain" description="Methyltransferase type 11" evidence="18">
    <location>
        <begin position="54"/>
        <end position="129"/>
    </location>
</feature>
<keyword evidence="13 17" id="KW-1133">Transmembrane helix</keyword>
<accession>A0A9W8AJI4</accession>
<dbReference type="AlphaFoldDB" id="A0A9W8AJI4"/>
<evidence type="ECO:0000256" key="13">
    <source>
        <dbReference type="ARBA" id="ARBA00022989"/>
    </source>
</evidence>